<gene>
    <name evidence="2" type="ORF">RM706_13375</name>
</gene>
<keyword evidence="1" id="KW-0732">Signal</keyword>
<protein>
    <submittedName>
        <fullName evidence="2">Uncharacterized protein</fullName>
    </submittedName>
</protein>
<dbReference type="EMBL" id="JAVRHR010000003">
    <property type="protein sequence ID" value="MDT0608033.1"/>
    <property type="molecule type" value="Genomic_DNA"/>
</dbReference>
<evidence type="ECO:0000256" key="1">
    <source>
        <dbReference type="SAM" id="SignalP"/>
    </source>
</evidence>
<sequence length="337" mass="39365">MKRIIFIPCFLFMFSTSNPLIAQFHVMLEVPELKTPEKLLDKNIKEIIIVEQGDEKFETINSSQDVAKIIQMLRANEENLTSEGQLLSKSLVFHKKFDLEYEFLPATLDEPEIITQVQKYSEEFRVTNEIVQYYISEHATNESAYVDFQNMFYEYPFEENVFRYEYGGTKLNIPNPLILSDNTSIDFEFRETTCDNRRANQPVADILIETLRDCLKQANDNLTKLGFERINNITITSTTNGHCSPKQRKSNHHSGTAIDISAINGISINYTTKKKTRRYIFELQNAFNLHKYIRECYGPSFNDKTDFKTKITTSMVDSYSRIIRPHYNHLHISVRNE</sequence>
<evidence type="ECO:0000313" key="2">
    <source>
        <dbReference type="EMBL" id="MDT0608033.1"/>
    </source>
</evidence>
<name>A0ABU3ACY0_9FLAO</name>
<comment type="caution">
    <text evidence="2">The sequence shown here is derived from an EMBL/GenBank/DDBJ whole genome shotgun (WGS) entry which is preliminary data.</text>
</comment>
<evidence type="ECO:0000313" key="3">
    <source>
        <dbReference type="Proteomes" id="UP001255246"/>
    </source>
</evidence>
<dbReference type="RefSeq" id="WP_311352382.1">
    <property type="nucleotide sequence ID" value="NZ_JAVRHR010000003.1"/>
</dbReference>
<proteinExistence type="predicted"/>
<keyword evidence="3" id="KW-1185">Reference proteome</keyword>
<accession>A0ABU3ACY0</accession>
<reference evidence="2 3" key="1">
    <citation type="submission" date="2023-09" db="EMBL/GenBank/DDBJ databases">
        <authorList>
            <person name="Rey-Velasco X."/>
        </authorList>
    </citation>
    <scope>NUCLEOTIDE SEQUENCE [LARGE SCALE GENOMIC DNA]</scope>
    <source>
        <strain evidence="2 3">F388</strain>
    </source>
</reference>
<feature type="signal peptide" evidence="1">
    <location>
        <begin position="1"/>
        <end position="22"/>
    </location>
</feature>
<organism evidence="2 3">
    <name type="scientific">Croceitalea rosinachiae</name>
    <dbReference type="NCBI Taxonomy" id="3075596"/>
    <lineage>
        <taxon>Bacteria</taxon>
        <taxon>Pseudomonadati</taxon>
        <taxon>Bacteroidota</taxon>
        <taxon>Flavobacteriia</taxon>
        <taxon>Flavobacteriales</taxon>
        <taxon>Flavobacteriaceae</taxon>
        <taxon>Croceitalea</taxon>
    </lineage>
</organism>
<dbReference type="Proteomes" id="UP001255246">
    <property type="component" value="Unassembled WGS sequence"/>
</dbReference>
<feature type="chain" id="PRO_5047297732" evidence="1">
    <location>
        <begin position="23"/>
        <end position="337"/>
    </location>
</feature>